<keyword evidence="3 5" id="KW-0067">ATP-binding</keyword>
<evidence type="ECO:0000256" key="4">
    <source>
        <dbReference type="ARBA" id="ARBA00023212"/>
    </source>
</evidence>
<dbReference type="GO" id="GO:0005524">
    <property type="term" value="F:ATP binding"/>
    <property type="evidence" value="ECO:0007669"/>
    <property type="project" value="UniProtKB-UniRule"/>
</dbReference>
<dbReference type="PANTHER" id="PTHR47969">
    <property type="entry name" value="CHROMOSOME-ASSOCIATED KINESIN KIF4A-RELATED"/>
    <property type="match status" value="1"/>
</dbReference>
<comment type="similarity">
    <text evidence="5 6">Belongs to the TRAFAC class myosin-kinesin ATPase superfamily. Kinesin family.</text>
</comment>
<dbReference type="GO" id="GO:0007018">
    <property type="term" value="P:microtubule-based movement"/>
    <property type="evidence" value="ECO:0007669"/>
    <property type="project" value="InterPro"/>
</dbReference>
<keyword evidence="6" id="KW-0493">Microtubule</keyword>
<evidence type="ECO:0000256" key="2">
    <source>
        <dbReference type="ARBA" id="ARBA00022741"/>
    </source>
</evidence>
<feature type="binding site" evidence="5">
    <location>
        <begin position="121"/>
        <end position="128"/>
    </location>
    <ligand>
        <name>ATP</name>
        <dbReference type="ChEBI" id="CHEBI:30616"/>
    </ligand>
</feature>
<keyword evidence="4" id="KW-0963">Cytoplasm</keyword>
<organism evidence="10">
    <name type="scientific">Callorhinchus milii</name>
    <name type="common">Ghost shark</name>
    <dbReference type="NCBI Taxonomy" id="7868"/>
    <lineage>
        <taxon>Eukaryota</taxon>
        <taxon>Metazoa</taxon>
        <taxon>Chordata</taxon>
        <taxon>Craniata</taxon>
        <taxon>Vertebrata</taxon>
        <taxon>Chondrichthyes</taxon>
        <taxon>Holocephali</taxon>
        <taxon>Chimaeriformes</taxon>
        <taxon>Callorhinchidae</taxon>
        <taxon>Callorhinchus</taxon>
    </lineage>
</organism>
<dbReference type="EMBL" id="JW867126">
    <property type="protein sequence ID" value="AFO99643.1"/>
    <property type="molecule type" value="mRNA"/>
</dbReference>
<feature type="compositionally biased region" description="Basic and acidic residues" evidence="8">
    <location>
        <begin position="601"/>
        <end position="611"/>
    </location>
</feature>
<evidence type="ECO:0000256" key="5">
    <source>
        <dbReference type="PROSITE-ProRule" id="PRU00283"/>
    </source>
</evidence>
<dbReference type="InterPro" id="IPR027640">
    <property type="entry name" value="Kinesin-like_fam"/>
</dbReference>
<comment type="subcellular location">
    <subcellularLocation>
        <location evidence="1">Cytoplasm</location>
        <location evidence="1">Cytoskeleton</location>
    </subcellularLocation>
</comment>
<evidence type="ECO:0000313" key="10">
    <source>
        <dbReference type="EMBL" id="AFO99643.1"/>
    </source>
</evidence>
<sequence>WWLSGCSGRERASLMCSANSGAAAQVGDGSGEDGIQESNVLVALRIRPLNGSEVRRGTQSVLQCPGPNTVQVNLGVREKIFTFNAVFDQEASQQDIFDRCNMQRLISLALTGYACTVFAFGQTGSGKTFTVTGPVTMCAGGCREARLSGLMCRSLAALLEEARGRSAQFTFSASYLEIYNEQVRDLLNPRLSDSLPVRWSKHRGFYVENLFSAKFQSLQKIVGLLEEGTRNRQTSAHHLNGNSSRSHTLLTIEIESEAADHIHSPGFVSKHGKLCFVDLAGSERVKETRSTEEMIIEANNINRSLLALGNCISALVDCRKREGHIPYRDSKLTKLLAESLGGSGVTLMIACVSPSPLSLAETMSTLRFASRARRVKNRPAVRLDPKDQLIVGLQRGIRVLQTENMSLRQQLQLPLAHSNEKILNDPGDRCCDDCGCGCTLLASASQHSLYEMLQEFVIENEQLRQEKQQLLSSQESSRCEHRLLLQQNRRLSRKLCRLERAILSSPHGLSRCQSGCSCHSVESCESQTQPPGERSCSRYRQVSKVLNDHGPLLLPPSTPPIVPSAPPLPTPPHLRSEVTLPLRRSSNETSSGKPSAAEPRGNTEIKPDCWEPRLGPVARLHGNPGRQTPERECSDINTASSLCPASGK</sequence>
<evidence type="ECO:0000256" key="7">
    <source>
        <dbReference type="SAM" id="Coils"/>
    </source>
</evidence>
<dbReference type="InterPro" id="IPR036961">
    <property type="entry name" value="Kinesin_motor_dom_sf"/>
</dbReference>
<name>V9KMC8_CALMI</name>
<feature type="compositionally biased region" description="Pro residues" evidence="8">
    <location>
        <begin position="553"/>
        <end position="572"/>
    </location>
</feature>
<dbReference type="GO" id="GO:0005874">
    <property type="term" value="C:microtubule"/>
    <property type="evidence" value="ECO:0007669"/>
    <property type="project" value="UniProtKB-KW"/>
</dbReference>
<feature type="domain" description="Kinesin motor" evidence="9">
    <location>
        <begin position="39"/>
        <end position="375"/>
    </location>
</feature>
<dbReference type="Gene3D" id="3.40.850.10">
    <property type="entry name" value="Kinesin motor domain"/>
    <property type="match status" value="1"/>
</dbReference>
<dbReference type="SUPFAM" id="SSF52540">
    <property type="entry name" value="P-loop containing nucleoside triphosphate hydrolases"/>
    <property type="match status" value="1"/>
</dbReference>
<dbReference type="GO" id="GO:0003777">
    <property type="term" value="F:microtubule motor activity"/>
    <property type="evidence" value="ECO:0007669"/>
    <property type="project" value="InterPro"/>
</dbReference>
<dbReference type="AlphaFoldDB" id="V9KMC8"/>
<dbReference type="Pfam" id="PF00225">
    <property type="entry name" value="Kinesin"/>
    <property type="match status" value="1"/>
</dbReference>
<accession>V9KMC8</accession>
<keyword evidence="2 5" id="KW-0547">Nucleotide-binding</keyword>
<dbReference type="PRINTS" id="PR00380">
    <property type="entry name" value="KINESINHEAVY"/>
</dbReference>
<evidence type="ECO:0000256" key="3">
    <source>
        <dbReference type="ARBA" id="ARBA00022840"/>
    </source>
</evidence>
<dbReference type="CDD" id="cd00106">
    <property type="entry name" value="KISc"/>
    <property type="match status" value="1"/>
</dbReference>
<evidence type="ECO:0000256" key="1">
    <source>
        <dbReference type="ARBA" id="ARBA00004245"/>
    </source>
</evidence>
<feature type="non-terminal residue" evidence="10">
    <location>
        <position position="1"/>
    </location>
</feature>
<dbReference type="FunFam" id="3.40.850.10:FF:000080">
    <property type="entry name" value="Kinesin-like protein"/>
    <property type="match status" value="1"/>
</dbReference>
<dbReference type="GO" id="GO:0005875">
    <property type="term" value="C:microtubule associated complex"/>
    <property type="evidence" value="ECO:0007669"/>
    <property type="project" value="TreeGrafter"/>
</dbReference>
<protein>
    <recommendedName>
        <fullName evidence="6">Kinesin-like protein</fullName>
    </recommendedName>
</protein>
<dbReference type="PROSITE" id="PS00411">
    <property type="entry name" value="KINESIN_MOTOR_1"/>
    <property type="match status" value="1"/>
</dbReference>
<keyword evidence="4" id="KW-0206">Cytoskeleton</keyword>
<dbReference type="InterPro" id="IPR019821">
    <property type="entry name" value="Kinesin_motor_CS"/>
</dbReference>
<dbReference type="GO" id="GO:0008017">
    <property type="term" value="F:microtubule binding"/>
    <property type="evidence" value="ECO:0007669"/>
    <property type="project" value="InterPro"/>
</dbReference>
<keyword evidence="7" id="KW-0175">Coiled coil</keyword>
<keyword evidence="5 6" id="KW-0505">Motor protein</keyword>
<dbReference type="PANTHER" id="PTHR47969:SF33">
    <property type="entry name" value="KINESIN-LIKE PROTEIN"/>
    <property type="match status" value="1"/>
</dbReference>
<reference evidence="10" key="1">
    <citation type="journal article" date="2014" name="Nature">
        <title>Elephant shark genome provides unique insights into gnathostome evolution.</title>
        <authorList>
            <consortium name="International Elephant Shark Genome Sequencing Consortium"/>
            <person name="Venkatesh B."/>
            <person name="Lee A.P."/>
            <person name="Ravi V."/>
            <person name="Maurya A.K."/>
            <person name="Lian M.M."/>
            <person name="Swann J.B."/>
            <person name="Ohta Y."/>
            <person name="Flajnik M.F."/>
            <person name="Sutoh Y."/>
            <person name="Kasahara M."/>
            <person name="Hoon S."/>
            <person name="Gangu V."/>
            <person name="Roy S.W."/>
            <person name="Irimia M."/>
            <person name="Korzh V."/>
            <person name="Kondrychyn I."/>
            <person name="Lim Z.W."/>
            <person name="Tay B.H."/>
            <person name="Tohari S."/>
            <person name="Kong K.W."/>
            <person name="Ho S."/>
            <person name="Lorente-Galdos B."/>
            <person name="Quilez J."/>
            <person name="Marques-Bonet T."/>
            <person name="Raney B.J."/>
            <person name="Ingham P.W."/>
            <person name="Tay A."/>
            <person name="Hillier L.W."/>
            <person name="Minx P."/>
            <person name="Boehm T."/>
            <person name="Wilson R.K."/>
            <person name="Brenner S."/>
            <person name="Warren W.C."/>
        </authorList>
    </citation>
    <scope>NUCLEOTIDE SEQUENCE</scope>
    <source>
        <tissue evidence="10">Kidney</tissue>
    </source>
</reference>
<dbReference type="GO" id="GO:0051231">
    <property type="term" value="P:spindle elongation"/>
    <property type="evidence" value="ECO:0007669"/>
    <property type="project" value="TreeGrafter"/>
</dbReference>
<dbReference type="SMART" id="SM00129">
    <property type="entry name" value="KISc"/>
    <property type="match status" value="1"/>
</dbReference>
<feature type="coiled-coil region" evidence="7">
    <location>
        <begin position="453"/>
        <end position="480"/>
    </location>
</feature>
<dbReference type="GO" id="GO:0007052">
    <property type="term" value="P:mitotic spindle organization"/>
    <property type="evidence" value="ECO:0007669"/>
    <property type="project" value="TreeGrafter"/>
</dbReference>
<dbReference type="InterPro" id="IPR027417">
    <property type="entry name" value="P-loop_NTPase"/>
</dbReference>
<evidence type="ECO:0000256" key="6">
    <source>
        <dbReference type="RuleBase" id="RU000394"/>
    </source>
</evidence>
<dbReference type="InterPro" id="IPR001752">
    <property type="entry name" value="Kinesin_motor_dom"/>
</dbReference>
<dbReference type="PROSITE" id="PS50067">
    <property type="entry name" value="KINESIN_MOTOR_2"/>
    <property type="match status" value="1"/>
</dbReference>
<feature type="region of interest" description="Disordered" evidence="8">
    <location>
        <begin position="548"/>
        <end position="648"/>
    </location>
</feature>
<proteinExistence type="evidence at transcript level"/>
<evidence type="ECO:0000259" key="9">
    <source>
        <dbReference type="PROSITE" id="PS50067"/>
    </source>
</evidence>
<evidence type="ECO:0000256" key="8">
    <source>
        <dbReference type="SAM" id="MobiDB-lite"/>
    </source>
</evidence>
<feature type="compositionally biased region" description="Polar residues" evidence="8">
    <location>
        <begin position="635"/>
        <end position="648"/>
    </location>
</feature>